<dbReference type="PANTHER" id="PTHR20854">
    <property type="entry name" value="INOSITOL MONOPHOSPHATASE"/>
    <property type="match status" value="1"/>
</dbReference>
<feature type="binding site" evidence="6">
    <location>
        <position position="77"/>
    </location>
    <ligand>
        <name>Mg(2+)</name>
        <dbReference type="ChEBI" id="CHEBI:18420"/>
        <label>1</label>
        <note>catalytic</note>
    </ligand>
</feature>
<feature type="binding site" evidence="6">
    <location>
        <position position="96"/>
    </location>
    <ligand>
        <name>Mg(2+)</name>
        <dbReference type="ChEBI" id="CHEBI:18420"/>
        <label>1</label>
        <note>catalytic</note>
    </ligand>
</feature>
<gene>
    <name evidence="8" type="ORF">JOF28_002723</name>
</gene>
<accession>A0A940Q0J2</accession>
<dbReference type="InterPro" id="IPR000760">
    <property type="entry name" value="Inositol_monophosphatase-like"/>
</dbReference>
<dbReference type="AlphaFoldDB" id="A0A940Q0J2"/>
<comment type="caution">
    <text evidence="8">The sequence shown here is derived from an EMBL/GenBank/DDBJ whole genome shotgun (WGS) entry which is preliminary data.</text>
</comment>
<evidence type="ECO:0000256" key="5">
    <source>
        <dbReference type="ARBA" id="ARBA00022842"/>
    </source>
</evidence>
<dbReference type="PROSITE" id="PS00629">
    <property type="entry name" value="IMP_1"/>
    <property type="match status" value="1"/>
</dbReference>
<dbReference type="PRINTS" id="PR00377">
    <property type="entry name" value="IMPHPHTASES"/>
</dbReference>
<protein>
    <recommendedName>
        <fullName evidence="7">Inositol-1-monophosphatase</fullName>
        <ecNumber evidence="7">3.1.3.25</ecNumber>
    </recommendedName>
</protein>
<dbReference type="Gene3D" id="3.30.540.10">
    <property type="entry name" value="Fructose-1,6-Bisphosphatase, subunit A, domain 1"/>
    <property type="match status" value="1"/>
</dbReference>
<evidence type="ECO:0000313" key="8">
    <source>
        <dbReference type="EMBL" id="MBP1327491.1"/>
    </source>
</evidence>
<evidence type="ECO:0000256" key="6">
    <source>
        <dbReference type="PIRSR" id="PIRSR600760-2"/>
    </source>
</evidence>
<dbReference type="Gene3D" id="3.40.190.80">
    <property type="match status" value="1"/>
</dbReference>
<evidence type="ECO:0000313" key="9">
    <source>
        <dbReference type="Proteomes" id="UP000675163"/>
    </source>
</evidence>
<feature type="binding site" evidence="6">
    <location>
        <position position="228"/>
    </location>
    <ligand>
        <name>Mg(2+)</name>
        <dbReference type="ChEBI" id="CHEBI:18420"/>
        <label>1</label>
        <note>catalytic</note>
    </ligand>
</feature>
<comment type="cofactor">
    <cofactor evidence="2 6 7">
        <name>Mg(2+)</name>
        <dbReference type="ChEBI" id="CHEBI:18420"/>
    </cofactor>
</comment>
<keyword evidence="5 6" id="KW-0460">Magnesium</keyword>
<evidence type="ECO:0000256" key="7">
    <source>
        <dbReference type="RuleBase" id="RU364068"/>
    </source>
</evidence>
<dbReference type="InterPro" id="IPR020583">
    <property type="entry name" value="Inositol_monoP_metal-BS"/>
</dbReference>
<dbReference type="GO" id="GO:0046872">
    <property type="term" value="F:metal ion binding"/>
    <property type="evidence" value="ECO:0007669"/>
    <property type="project" value="UniProtKB-KW"/>
</dbReference>
<reference evidence="8" key="1">
    <citation type="submission" date="2021-02" db="EMBL/GenBank/DDBJ databases">
        <title>Sequencing the genomes of 1000 actinobacteria strains.</title>
        <authorList>
            <person name="Klenk H.-P."/>
        </authorList>
    </citation>
    <scope>NUCLEOTIDE SEQUENCE</scope>
    <source>
        <strain evidence="8">DSM 22850</strain>
    </source>
</reference>
<proteinExistence type="inferred from homology"/>
<dbReference type="InterPro" id="IPR033942">
    <property type="entry name" value="IMPase"/>
</dbReference>
<dbReference type="GO" id="GO:0006020">
    <property type="term" value="P:inositol metabolic process"/>
    <property type="evidence" value="ECO:0007669"/>
    <property type="project" value="TreeGrafter"/>
</dbReference>
<dbReference type="EC" id="3.1.3.25" evidence="7"/>
<dbReference type="Pfam" id="PF00459">
    <property type="entry name" value="Inositol_P"/>
    <property type="match status" value="1"/>
</dbReference>
<dbReference type="PANTHER" id="PTHR20854:SF4">
    <property type="entry name" value="INOSITOL-1-MONOPHOSPHATASE-RELATED"/>
    <property type="match status" value="1"/>
</dbReference>
<keyword evidence="4 7" id="KW-0378">Hydrolase</keyword>
<name>A0A940Q0J2_9MICO</name>
<keyword evidence="3 6" id="KW-0479">Metal-binding</keyword>
<dbReference type="GO" id="GO:0007165">
    <property type="term" value="P:signal transduction"/>
    <property type="evidence" value="ECO:0007669"/>
    <property type="project" value="TreeGrafter"/>
</dbReference>
<comment type="similarity">
    <text evidence="7">Belongs to the inositol monophosphatase superfamily.</text>
</comment>
<feature type="binding site" evidence="6">
    <location>
        <position position="93"/>
    </location>
    <ligand>
        <name>Mg(2+)</name>
        <dbReference type="ChEBI" id="CHEBI:18420"/>
        <label>2</label>
    </ligand>
</feature>
<sequence>MTVQPAYDASPESLALIATTIARTVGARIHELRARGVDVAAAKSSAVDIVTEADREAERIITEALREARPNDGVVGEEGTGIEGTTGITWVVDPIDGTVNYLYNLPMYTVSIAATVADATAYADGRRAIAGAVYNPSSDEMFEAFEGGGARLNGSPITPTGNTDLATSLVATGFGYTVERRTMQGEIAHRLLPQVRDIRRLGSAANDLCMVACGRVDAYYEIGLQPWDYAAGVLIATEAGVTIIGAHDNQAPGEPFMFVGDAGLVHTLRTQVLGA</sequence>
<dbReference type="Proteomes" id="UP000675163">
    <property type="component" value="Unassembled WGS sequence"/>
</dbReference>
<dbReference type="EMBL" id="JAFIDA010000001">
    <property type="protein sequence ID" value="MBP1327491.1"/>
    <property type="molecule type" value="Genomic_DNA"/>
</dbReference>
<evidence type="ECO:0000256" key="4">
    <source>
        <dbReference type="ARBA" id="ARBA00022801"/>
    </source>
</evidence>
<keyword evidence="9" id="KW-1185">Reference proteome</keyword>
<dbReference type="GO" id="GO:0008934">
    <property type="term" value="F:inositol monophosphate 1-phosphatase activity"/>
    <property type="evidence" value="ECO:0007669"/>
    <property type="project" value="InterPro"/>
</dbReference>
<evidence type="ECO:0000256" key="3">
    <source>
        <dbReference type="ARBA" id="ARBA00022723"/>
    </source>
</evidence>
<dbReference type="CDD" id="cd01639">
    <property type="entry name" value="IMPase"/>
    <property type="match status" value="1"/>
</dbReference>
<feature type="binding site" evidence="6">
    <location>
        <position position="95"/>
    </location>
    <ligand>
        <name>Mg(2+)</name>
        <dbReference type="ChEBI" id="CHEBI:18420"/>
        <label>1</label>
        <note>catalytic</note>
    </ligand>
</feature>
<organism evidence="8 9">
    <name type="scientific">Leucobacter exalbidus</name>
    <dbReference type="NCBI Taxonomy" id="662960"/>
    <lineage>
        <taxon>Bacteria</taxon>
        <taxon>Bacillati</taxon>
        <taxon>Actinomycetota</taxon>
        <taxon>Actinomycetes</taxon>
        <taxon>Micrococcales</taxon>
        <taxon>Microbacteriaceae</taxon>
        <taxon>Leucobacter</taxon>
    </lineage>
</organism>
<evidence type="ECO:0000256" key="1">
    <source>
        <dbReference type="ARBA" id="ARBA00001033"/>
    </source>
</evidence>
<dbReference type="SUPFAM" id="SSF56655">
    <property type="entry name" value="Carbohydrate phosphatase"/>
    <property type="match status" value="1"/>
</dbReference>
<dbReference type="RefSeq" id="WP_209706358.1">
    <property type="nucleotide sequence ID" value="NZ_JAFIDA010000001.1"/>
</dbReference>
<evidence type="ECO:0000256" key="2">
    <source>
        <dbReference type="ARBA" id="ARBA00001946"/>
    </source>
</evidence>
<comment type="catalytic activity">
    <reaction evidence="1 7">
        <text>a myo-inositol phosphate + H2O = myo-inositol + phosphate</text>
        <dbReference type="Rhea" id="RHEA:24056"/>
        <dbReference type="ChEBI" id="CHEBI:15377"/>
        <dbReference type="ChEBI" id="CHEBI:17268"/>
        <dbReference type="ChEBI" id="CHEBI:43474"/>
        <dbReference type="ChEBI" id="CHEBI:84139"/>
        <dbReference type="EC" id="3.1.3.25"/>
    </reaction>
</comment>